<dbReference type="Proteomes" id="UP000612055">
    <property type="component" value="Unassembled WGS sequence"/>
</dbReference>
<dbReference type="InterPro" id="IPR018247">
    <property type="entry name" value="EF_Hand_1_Ca_BS"/>
</dbReference>
<comment type="caution">
    <text evidence="4">The sequence shown here is derived from an EMBL/GenBank/DDBJ whole genome shotgun (WGS) entry which is preliminary data.</text>
</comment>
<dbReference type="GO" id="GO:0005509">
    <property type="term" value="F:calcium ion binding"/>
    <property type="evidence" value="ECO:0007669"/>
    <property type="project" value="InterPro"/>
</dbReference>
<dbReference type="PROSITE" id="PS00018">
    <property type="entry name" value="EF_HAND_1"/>
    <property type="match status" value="1"/>
</dbReference>
<dbReference type="InterPro" id="IPR002048">
    <property type="entry name" value="EF_hand_dom"/>
</dbReference>
<evidence type="ECO:0000313" key="4">
    <source>
        <dbReference type="EMBL" id="KAG2488265.1"/>
    </source>
</evidence>
<keyword evidence="5" id="KW-1185">Reference proteome</keyword>
<reference evidence="4" key="1">
    <citation type="journal article" date="2020" name="bioRxiv">
        <title>Comparative genomics of Chlamydomonas.</title>
        <authorList>
            <person name="Craig R.J."/>
            <person name="Hasan A.R."/>
            <person name="Ness R.W."/>
            <person name="Keightley P.D."/>
        </authorList>
    </citation>
    <scope>NUCLEOTIDE SEQUENCE</scope>
    <source>
        <strain evidence="4">CCAP 11/70</strain>
    </source>
</reference>
<keyword evidence="2" id="KW-0812">Transmembrane</keyword>
<protein>
    <recommendedName>
        <fullName evidence="3">EF-hand domain-containing protein</fullName>
    </recommendedName>
</protein>
<organism evidence="4 5">
    <name type="scientific">Edaphochlamys debaryana</name>
    <dbReference type="NCBI Taxonomy" id="47281"/>
    <lineage>
        <taxon>Eukaryota</taxon>
        <taxon>Viridiplantae</taxon>
        <taxon>Chlorophyta</taxon>
        <taxon>core chlorophytes</taxon>
        <taxon>Chlorophyceae</taxon>
        <taxon>CS clade</taxon>
        <taxon>Chlamydomonadales</taxon>
        <taxon>Chlamydomonadales incertae sedis</taxon>
        <taxon>Edaphochlamys</taxon>
    </lineage>
</organism>
<dbReference type="OrthoDB" id="537060at2759"/>
<dbReference type="PROSITE" id="PS50222">
    <property type="entry name" value="EF_HAND_2"/>
    <property type="match status" value="1"/>
</dbReference>
<gene>
    <name evidence="4" type="ORF">HYH03_013116</name>
</gene>
<dbReference type="AlphaFoldDB" id="A0A835XRD3"/>
<feature type="domain" description="EF-hand" evidence="3">
    <location>
        <begin position="77"/>
        <end position="106"/>
    </location>
</feature>
<sequence>MSSSGADDGVTVEAVPQVQVSLEDTAPAGRTSRTSPARSHVGADRPSPAESRGRPSVPTALMRSSHLSLCRFARPTRKILQLYDANGDGRIDAGEIQEVVSTLVAETFKRRVLQMALVALLVFACLVLGSLFGLTYAVVGSLRDAKVVNDVLVTVRGHTSVQTAFLDFALAVARPGSGVGPPLLVPRSAALEAVPGPGPSAALRRGVAVARGNISAATPFERLAHMTGLLIYAPGGASYSLRVTGVSQAPAGGAGAGPGLVVHTAVGTLTLAGGAWSAAELRGPLLEELFPLVGAEGLAASGAQSTAGGGRRRVLLDGSAQWVATCAGAAACGDSSP</sequence>
<accession>A0A835XRD3</accession>
<proteinExistence type="predicted"/>
<evidence type="ECO:0000259" key="3">
    <source>
        <dbReference type="PROSITE" id="PS50222"/>
    </source>
</evidence>
<feature type="transmembrane region" description="Helical" evidence="2">
    <location>
        <begin position="117"/>
        <end position="139"/>
    </location>
</feature>
<keyword evidence="2" id="KW-1133">Transmembrane helix</keyword>
<evidence type="ECO:0000313" key="5">
    <source>
        <dbReference type="Proteomes" id="UP000612055"/>
    </source>
</evidence>
<evidence type="ECO:0000256" key="1">
    <source>
        <dbReference type="SAM" id="MobiDB-lite"/>
    </source>
</evidence>
<dbReference type="EMBL" id="JAEHOE010000085">
    <property type="protein sequence ID" value="KAG2488265.1"/>
    <property type="molecule type" value="Genomic_DNA"/>
</dbReference>
<name>A0A835XRD3_9CHLO</name>
<keyword evidence="2" id="KW-0472">Membrane</keyword>
<evidence type="ECO:0000256" key="2">
    <source>
        <dbReference type="SAM" id="Phobius"/>
    </source>
</evidence>
<feature type="region of interest" description="Disordered" evidence="1">
    <location>
        <begin position="1"/>
        <end position="58"/>
    </location>
</feature>